<comment type="caution">
    <text evidence="1">The sequence shown here is derived from an EMBL/GenBank/DDBJ whole genome shotgun (WGS) entry which is preliminary data.</text>
</comment>
<accession>A0A5B0W5G8</accession>
<dbReference type="OrthoDB" id="7872870at2"/>
<dbReference type="AlphaFoldDB" id="A0A5B0W5G8"/>
<evidence type="ECO:0000313" key="1">
    <source>
        <dbReference type="EMBL" id="KAA1182236.1"/>
    </source>
</evidence>
<protein>
    <submittedName>
        <fullName evidence="1">Uncharacterized protein</fullName>
    </submittedName>
</protein>
<dbReference type="InterPro" id="IPR046294">
    <property type="entry name" value="DUF6331"/>
</dbReference>
<organism evidence="1 2">
    <name type="scientific">Rhizobium tropici</name>
    <dbReference type="NCBI Taxonomy" id="398"/>
    <lineage>
        <taxon>Bacteria</taxon>
        <taxon>Pseudomonadati</taxon>
        <taxon>Pseudomonadota</taxon>
        <taxon>Alphaproteobacteria</taxon>
        <taxon>Hyphomicrobiales</taxon>
        <taxon>Rhizobiaceae</taxon>
        <taxon>Rhizobium/Agrobacterium group</taxon>
        <taxon>Rhizobium</taxon>
    </lineage>
</organism>
<gene>
    <name evidence="1" type="ORF">FP026_09130</name>
</gene>
<dbReference type="Proteomes" id="UP000323608">
    <property type="component" value="Unassembled WGS sequence"/>
</dbReference>
<dbReference type="RefSeq" id="WP_149634312.1">
    <property type="nucleotide sequence ID" value="NZ_VNIP01000006.1"/>
</dbReference>
<name>A0A5B0W5G8_RHITR</name>
<dbReference type="Pfam" id="PF19856">
    <property type="entry name" value="DUF6331"/>
    <property type="match status" value="1"/>
</dbReference>
<evidence type="ECO:0000313" key="2">
    <source>
        <dbReference type="Proteomes" id="UP000323608"/>
    </source>
</evidence>
<dbReference type="EMBL" id="VNIP01000006">
    <property type="protein sequence ID" value="KAA1182236.1"/>
    <property type="molecule type" value="Genomic_DNA"/>
</dbReference>
<proteinExistence type="predicted"/>
<reference evidence="1 2" key="1">
    <citation type="submission" date="2019-07" db="EMBL/GenBank/DDBJ databases">
        <title>The Draft Genome Sequence of Rhizobium tropici SARCC-755 Associated with Superior Nodulation on Pigeonpea (Cajanus cajan (L.) Millsp.).</title>
        <authorList>
            <person name="Bopape F.L."/>
            <person name="Hassen A.I."/>
            <person name="Swanevelder Z.H."/>
            <person name="Gwata E.T."/>
        </authorList>
    </citation>
    <scope>NUCLEOTIDE SEQUENCE [LARGE SCALE GENOMIC DNA]</scope>
    <source>
        <strain evidence="1 2">SARCC-755</strain>
    </source>
</reference>
<sequence>MNLDHPLLGLIKNCETMCEAACCGRDAFDFSPIHVASFLLRYSGCAEDDEVAKIRLQLDRLAEDSRQLPTEGGTISIAEMNQLFTGEELAELSAIISTALDQALQLISIAEQMPRIS</sequence>